<dbReference type="HOGENOM" id="CLU_177684_0_0_6"/>
<feature type="transmembrane region" description="Helical" evidence="1">
    <location>
        <begin position="63"/>
        <end position="84"/>
    </location>
</feature>
<dbReference type="EMBL" id="CP006664">
    <property type="protein sequence ID" value="AIJ06500.1"/>
    <property type="molecule type" value="Genomic_DNA"/>
</dbReference>
<name>A0A076LDA8_9GAMM</name>
<dbReference type="AlphaFoldDB" id="A0A076LDA8"/>
<organism evidence="2 3">
    <name type="scientific">Edwardsiella anguillarum ET080813</name>
    <dbReference type="NCBI Taxonomy" id="667120"/>
    <lineage>
        <taxon>Bacteria</taxon>
        <taxon>Pseudomonadati</taxon>
        <taxon>Pseudomonadota</taxon>
        <taxon>Gammaproteobacteria</taxon>
        <taxon>Enterobacterales</taxon>
        <taxon>Hafniaceae</taxon>
        <taxon>Edwardsiella</taxon>
    </lineage>
</organism>
<evidence type="ECO:0000256" key="1">
    <source>
        <dbReference type="SAM" id="Phobius"/>
    </source>
</evidence>
<feature type="transmembrane region" description="Helical" evidence="1">
    <location>
        <begin position="38"/>
        <end position="57"/>
    </location>
</feature>
<evidence type="ECO:0000313" key="2">
    <source>
        <dbReference type="EMBL" id="AIJ06500.1"/>
    </source>
</evidence>
<dbReference type="Pfam" id="PF04550">
    <property type="entry name" value="Phage_holin_3_2"/>
    <property type="match status" value="1"/>
</dbReference>
<evidence type="ECO:0000313" key="3">
    <source>
        <dbReference type="Proteomes" id="UP000028681"/>
    </source>
</evidence>
<sequence>MFNEHERTLFTLALIGAGSAIGRVLLSEKPITWKLFIGRTLLGSGLSMSAAALLIQYPSLSPLAVAGVGAALGVAGYQCVEIYLRRWLRRRDQDKR</sequence>
<dbReference type="InterPro" id="IPR007633">
    <property type="entry name" value="Phage_P2_Holin"/>
</dbReference>
<dbReference type="GO" id="GO:0044660">
    <property type="term" value="P:viral release via pore formation in host cell membrane"/>
    <property type="evidence" value="ECO:0007669"/>
    <property type="project" value="InterPro"/>
</dbReference>
<keyword evidence="1" id="KW-0472">Membrane</keyword>
<gene>
    <name evidence="2" type="ORF">ETEE_0014</name>
</gene>
<protein>
    <submittedName>
        <fullName evidence="2">Phage holin, family 2</fullName>
    </submittedName>
</protein>
<dbReference type="RefSeq" id="WP_034165810.1">
    <property type="nucleotide sequence ID" value="NZ_CP006664.1"/>
</dbReference>
<keyword evidence="1" id="KW-0812">Transmembrane</keyword>
<accession>A0A076LDA8</accession>
<dbReference type="Proteomes" id="UP000028681">
    <property type="component" value="Chromosome"/>
</dbReference>
<keyword evidence="1" id="KW-1133">Transmembrane helix</keyword>
<proteinExistence type="predicted"/>
<dbReference type="KEGG" id="ete:ETEE_0014"/>
<dbReference type="GeneID" id="33937858"/>
<reference evidence="2 3" key="1">
    <citation type="journal article" date="2012" name="PLoS ONE">
        <title>Edwardsiella comparative phylogenomics reveal the new intra/inter-species taxonomic relationships, virulence evolution and niche adaptation mechanisms.</title>
        <authorList>
            <person name="Yang M."/>
            <person name="Lv Y."/>
            <person name="Xiao J."/>
            <person name="Wu H."/>
            <person name="Zheng H."/>
            <person name="Liu Q."/>
            <person name="Zhang Y."/>
            <person name="Wang Q."/>
        </authorList>
    </citation>
    <scope>NUCLEOTIDE SEQUENCE [LARGE SCALE GENOMIC DNA]</scope>
    <source>
        <strain evidence="3">080813</strain>
    </source>
</reference>